<dbReference type="InterPro" id="IPR010093">
    <property type="entry name" value="SinI_DNA-bd"/>
</dbReference>
<dbReference type="Pfam" id="PF12728">
    <property type="entry name" value="HTH_17"/>
    <property type="match status" value="1"/>
</dbReference>
<accession>A0A8J3SNK1</accession>
<evidence type="ECO:0000313" key="2">
    <source>
        <dbReference type="EMBL" id="GIH92863.1"/>
    </source>
</evidence>
<evidence type="ECO:0000313" key="3">
    <source>
        <dbReference type="Proteomes" id="UP000619788"/>
    </source>
</evidence>
<name>A0A8J3SNK1_9ACTN</name>
<protein>
    <submittedName>
        <fullName evidence="2">Excisionase</fullName>
    </submittedName>
</protein>
<gene>
    <name evidence="2" type="ORF">Psi01_34930</name>
</gene>
<evidence type="ECO:0000259" key="1">
    <source>
        <dbReference type="Pfam" id="PF12728"/>
    </source>
</evidence>
<keyword evidence="3" id="KW-1185">Reference proteome</keyword>
<dbReference type="GO" id="GO:0003677">
    <property type="term" value="F:DNA binding"/>
    <property type="evidence" value="ECO:0007669"/>
    <property type="project" value="InterPro"/>
</dbReference>
<comment type="caution">
    <text evidence="2">The sequence shown here is derived from an EMBL/GenBank/DDBJ whole genome shotgun (WGS) entry which is preliminary data.</text>
</comment>
<dbReference type="InterPro" id="IPR041657">
    <property type="entry name" value="HTH_17"/>
</dbReference>
<dbReference type="RefSeq" id="WP_204065056.1">
    <property type="nucleotide sequence ID" value="NZ_BOOJ01000029.1"/>
</dbReference>
<proteinExistence type="predicted"/>
<feature type="domain" description="Helix-turn-helix" evidence="1">
    <location>
        <begin position="16"/>
        <end position="63"/>
    </location>
</feature>
<reference evidence="2 3" key="1">
    <citation type="submission" date="2021-01" db="EMBL/GenBank/DDBJ databases">
        <title>Whole genome shotgun sequence of Planobispora siamensis NBRC 107568.</title>
        <authorList>
            <person name="Komaki H."/>
            <person name="Tamura T."/>
        </authorList>
    </citation>
    <scope>NUCLEOTIDE SEQUENCE [LARGE SCALE GENOMIC DNA]</scope>
    <source>
        <strain evidence="2 3">NBRC 107568</strain>
    </source>
</reference>
<sequence length="73" mass="8508">MTIPTPDHVRLDDLKLYSVKETMVLLRLGKTKIFEWIRTGRLRSVKQGRSRRIPATAVRDYIALLEKETQKVA</sequence>
<dbReference type="EMBL" id="BOOJ01000029">
    <property type="protein sequence ID" value="GIH92863.1"/>
    <property type="molecule type" value="Genomic_DNA"/>
</dbReference>
<organism evidence="2 3">
    <name type="scientific">Planobispora siamensis</name>
    <dbReference type="NCBI Taxonomy" id="936338"/>
    <lineage>
        <taxon>Bacteria</taxon>
        <taxon>Bacillati</taxon>
        <taxon>Actinomycetota</taxon>
        <taxon>Actinomycetes</taxon>
        <taxon>Streptosporangiales</taxon>
        <taxon>Streptosporangiaceae</taxon>
        <taxon>Planobispora</taxon>
    </lineage>
</organism>
<dbReference type="NCBIfam" id="TIGR01764">
    <property type="entry name" value="excise"/>
    <property type="match status" value="1"/>
</dbReference>
<dbReference type="Proteomes" id="UP000619788">
    <property type="component" value="Unassembled WGS sequence"/>
</dbReference>
<dbReference type="AlphaFoldDB" id="A0A8J3SNK1"/>